<comment type="caution">
    <text evidence="1">The sequence shown here is derived from an EMBL/GenBank/DDBJ whole genome shotgun (WGS) entry which is preliminary data.</text>
</comment>
<evidence type="ECO:0008006" key="3">
    <source>
        <dbReference type="Google" id="ProtNLM"/>
    </source>
</evidence>
<accession>A0ABW4NUS4</accession>
<dbReference type="RefSeq" id="WP_379098439.1">
    <property type="nucleotide sequence ID" value="NZ_JBHUFP010000010.1"/>
</dbReference>
<protein>
    <recommendedName>
        <fullName evidence="3">Lipoprotein</fullName>
    </recommendedName>
</protein>
<name>A0ABW4NUS4_9PAST</name>
<evidence type="ECO:0000313" key="2">
    <source>
        <dbReference type="Proteomes" id="UP001597420"/>
    </source>
</evidence>
<keyword evidence="2" id="KW-1185">Reference proteome</keyword>
<proteinExistence type="predicted"/>
<reference evidence="2" key="1">
    <citation type="journal article" date="2019" name="Int. J. Syst. Evol. Microbiol.">
        <title>The Global Catalogue of Microorganisms (GCM) 10K type strain sequencing project: providing services to taxonomists for standard genome sequencing and annotation.</title>
        <authorList>
            <consortium name="The Broad Institute Genomics Platform"/>
            <consortium name="The Broad Institute Genome Sequencing Center for Infectious Disease"/>
            <person name="Wu L."/>
            <person name="Ma J."/>
        </authorList>
    </citation>
    <scope>NUCLEOTIDE SEQUENCE [LARGE SCALE GENOMIC DNA]</scope>
    <source>
        <strain evidence="2">CCM 7950</strain>
    </source>
</reference>
<evidence type="ECO:0000313" key="1">
    <source>
        <dbReference type="EMBL" id="MFD1806379.1"/>
    </source>
</evidence>
<organism evidence="1 2">
    <name type="scientific">Pasteurella oralis</name>
    <dbReference type="NCBI Taxonomy" id="1071947"/>
    <lineage>
        <taxon>Bacteria</taxon>
        <taxon>Pseudomonadati</taxon>
        <taxon>Pseudomonadota</taxon>
        <taxon>Gammaproteobacteria</taxon>
        <taxon>Pasteurellales</taxon>
        <taxon>Pasteurellaceae</taxon>
        <taxon>Pasteurella</taxon>
    </lineage>
</organism>
<dbReference type="Proteomes" id="UP001597420">
    <property type="component" value="Unassembled WGS sequence"/>
</dbReference>
<sequence length="164" mass="18636">MDLKQILMVGILTLPPFLLWSCERSVSPLTTLPNNQEEILSLKQFNSTVKITPSERYITQDAQNNDLAAMTYHIQNLSDKSIKTILWNSVYILDSNFLYTHDLPIVFEAPLAPHTQQIIAETVLVNNIPKKNRPLVLNPKNPIKVIIIAREIIFDDGSKITVSR</sequence>
<gene>
    <name evidence="1" type="ORF">ACFSAV_08385</name>
</gene>
<dbReference type="EMBL" id="JBHUFP010000010">
    <property type="protein sequence ID" value="MFD1806379.1"/>
    <property type="molecule type" value="Genomic_DNA"/>
</dbReference>